<dbReference type="EMBL" id="NAJP01000069">
    <property type="protein sequence ID" value="TKA35392.1"/>
    <property type="molecule type" value="Genomic_DNA"/>
</dbReference>
<dbReference type="AlphaFoldDB" id="A0A4U0UJX4"/>
<keyword evidence="1" id="KW-1133">Transmembrane helix</keyword>
<comment type="caution">
    <text evidence="2">The sequence shown here is derived from an EMBL/GenBank/DDBJ whole genome shotgun (WGS) entry which is preliminary data.</text>
</comment>
<sequence>TFPPMLKVGFNCQNDSMSEEEQFDPVTGQVQRRDQGWTRWMRGFKRQFAWNTFDSIYALCALGTAGLGLYASITGMATSFSTTKLTPFTCAPPA</sequence>
<evidence type="ECO:0000313" key="2">
    <source>
        <dbReference type="EMBL" id="TKA35392.1"/>
    </source>
</evidence>
<accession>A0A4U0UJX4</accession>
<feature type="non-terminal residue" evidence="2">
    <location>
        <position position="1"/>
    </location>
</feature>
<gene>
    <name evidence="2" type="ORF">B0A54_12052</name>
</gene>
<evidence type="ECO:0000256" key="1">
    <source>
        <dbReference type="SAM" id="Phobius"/>
    </source>
</evidence>
<evidence type="ECO:0000313" key="3">
    <source>
        <dbReference type="Proteomes" id="UP000310066"/>
    </source>
</evidence>
<reference evidence="2 3" key="1">
    <citation type="submission" date="2017-03" db="EMBL/GenBank/DDBJ databases">
        <title>Genomes of endolithic fungi from Antarctica.</title>
        <authorList>
            <person name="Coleine C."/>
            <person name="Masonjones S."/>
            <person name="Stajich J.E."/>
        </authorList>
    </citation>
    <scope>NUCLEOTIDE SEQUENCE [LARGE SCALE GENOMIC DNA]</scope>
    <source>
        <strain evidence="2 3">CCFEE 5311</strain>
    </source>
</reference>
<keyword evidence="1" id="KW-0812">Transmembrane</keyword>
<keyword evidence="1" id="KW-0472">Membrane</keyword>
<dbReference type="STRING" id="329885.A0A4U0UJX4"/>
<dbReference type="OrthoDB" id="40134at2759"/>
<proteinExistence type="predicted"/>
<dbReference type="Proteomes" id="UP000310066">
    <property type="component" value="Unassembled WGS sequence"/>
</dbReference>
<feature type="transmembrane region" description="Helical" evidence="1">
    <location>
        <begin position="48"/>
        <end position="73"/>
    </location>
</feature>
<organism evidence="2 3">
    <name type="scientific">Friedmanniomyces endolithicus</name>
    <dbReference type="NCBI Taxonomy" id="329885"/>
    <lineage>
        <taxon>Eukaryota</taxon>
        <taxon>Fungi</taxon>
        <taxon>Dikarya</taxon>
        <taxon>Ascomycota</taxon>
        <taxon>Pezizomycotina</taxon>
        <taxon>Dothideomycetes</taxon>
        <taxon>Dothideomycetidae</taxon>
        <taxon>Mycosphaerellales</taxon>
        <taxon>Teratosphaeriaceae</taxon>
        <taxon>Friedmanniomyces</taxon>
    </lineage>
</organism>
<name>A0A4U0UJX4_9PEZI</name>
<protein>
    <submittedName>
        <fullName evidence="2">Uncharacterized protein</fullName>
    </submittedName>
</protein>